<feature type="signal peptide" evidence="10">
    <location>
        <begin position="1"/>
        <end position="18"/>
    </location>
</feature>
<feature type="chain" id="PRO_5010242165" evidence="10">
    <location>
        <begin position="19"/>
        <end position="919"/>
    </location>
</feature>
<dbReference type="InterPro" id="IPR037066">
    <property type="entry name" value="Plug_dom_sf"/>
</dbReference>
<protein>
    <submittedName>
        <fullName evidence="13">Iron complex outermembrane recepter protein</fullName>
    </submittedName>
</protein>
<keyword evidence="14" id="KW-1185">Reference proteome</keyword>
<evidence type="ECO:0000256" key="10">
    <source>
        <dbReference type="SAM" id="SignalP"/>
    </source>
</evidence>
<dbReference type="RefSeq" id="WP_074723160.1">
    <property type="nucleotide sequence ID" value="NZ_CBCRVS010000004.1"/>
</dbReference>
<gene>
    <name evidence="13" type="ORF">SAMN05444355_105149</name>
</gene>
<evidence type="ECO:0000256" key="7">
    <source>
        <dbReference type="ARBA" id="ARBA00023237"/>
    </source>
</evidence>
<dbReference type="PANTHER" id="PTHR47234:SF3">
    <property type="entry name" value="SECRETIN_TONB SHORT N-TERMINAL DOMAIN-CONTAINING PROTEIN"/>
    <property type="match status" value="1"/>
</dbReference>
<dbReference type="Gene3D" id="2.60.40.1120">
    <property type="entry name" value="Carboxypeptidase-like, regulatory domain"/>
    <property type="match status" value="1"/>
</dbReference>
<evidence type="ECO:0000256" key="4">
    <source>
        <dbReference type="ARBA" id="ARBA00022692"/>
    </source>
</evidence>
<name>A0A1H9K2R8_FLAFI</name>
<dbReference type="InterPro" id="IPR000531">
    <property type="entry name" value="Beta-barrel_TonB"/>
</dbReference>
<keyword evidence="4 8" id="KW-0812">Transmembrane</keyword>
<dbReference type="GO" id="GO:0009279">
    <property type="term" value="C:cell outer membrane"/>
    <property type="evidence" value="ECO:0007669"/>
    <property type="project" value="UniProtKB-SubCell"/>
</dbReference>
<feature type="domain" description="TonB-dependent receptor-like beta-barrel" evidence="11">
    <location>
        <begin position="400"/>
        <end position="855"/>
    </location>
</feature>
<keyword evidence="5 9" id="KW-0798">TonB box</keyword>
<evidence type="ECO:0000256" key="1">
    <source>
        <dbReference type="ARBA" id="ARBA00004571"/>
    </source>
</evidence>
<dbReference type="InterPro" id="IPR008969">
    <property type="entry name" value="CarboxyPept-like_regulatory"/>
</dbReference>
<dbReference type="PROSITE" id="PS52016">
    <property type="entry name" value="TONB_DEPENDENT_REC_3"/>
    <property type="match status" value="1"/>
</dbReference>
<evidence type="ECO:0000256" key="6">
    <source>
        <dbReference type="ARBA" id="ARBA00023136"/>
    </source>
</evidence>
<proteinExistence type="inferred from homology"/>
<dbReference type="Pfam" id="PF07715">
    <property type="entry name" value="Plug"/>
    <property type="match status" value="1"/>
</dbReference>
<dbReference type="InterPro" id="IPR039426">
    <property type="entry name" value="TonB-dep_rcpt-like"/>
</dbReference>
<reference evidence="14" key="1">
    <citation type="submission" date="2016-10" db="EMBL/GenBank/DDBJ databases">
        <authorList>
            <person name="Varghese N."/>
            <person name="Submissions S."/>
        </authorList>
    </citation>
    <scope>NUCLEOTIDE SEQUENCE [LARGE SCALE GENOMIC DNA]</scope>
    <source>
        <strain evidence="14">DSM 15719</strain>
    </source>
</reference>
<evidence type="ECO:0000256" key="8">
    <source>
        <dbReference type="PROSITE-ProRule" id="PRU01360"/>
    </source>
</evidence>
<evidence type="ECO:0000313" key="13">
    <source>
        <dbReference type="EMBL" id="SEQ93541.1"/>
    </source>
</evidence>
<keyword evidence="3 8" id="KW-1134">Transmembrane beta strand</keyword>
<keyword evidence="7 8" id="KW-0998">Cell outer membrane</keyword>
<dbReference type="Pfam" id="PF00593">
    <property type="entry name" value="TonB_dep_Rec_b-barrel"/>
    <property type="match status" value="1"/>
</dbReference>
<sequence>MKKITLLFLLLNVSFLFAQKEISGVVKDGSGAALPGVNIIEKGTTNGVSTDMDGAYKIKVQDGATIVFSYIGFNKVERAATGSKIDVVLSEEGGQALNEIVVTGTRTAQRSNTTTALPIDVISAKDLASTGQASFDKALQYKIPSFNTVQTPVNDATSLLDPYEIRNMGPSRTLILINGKRKNLSSLLYVQTSPGRGETGADISAIPTDAIERVEILRDGASAQYGSDAIAGVMNIILKKSTNGGSVTLRSGLTSEGDGEMLGVSLNNGATVGDKGYINYTLDFSKVSQANRPGTVDGGTKNLGPDNEPLSGGEYADFIYTDPNDPDKWVNGANPASIRADNAAGIIQINDFLAKKPDAGNINGSPETAAAKFLVNGGFDLSENTLMYYNAAYVYKKVNSFANYRTTYWKQLSSLPYLKDFFGDGTAASYQGYVPTFTGDLNDYNATLGYKAVQNGWNTDASVTVGGNTQRYNVDNSHNPSDIQDLNGENVYRENSPISFNPGGTSFNHVVGNLDISKILSDKISIGFGSEIRSETFEVIEGDKASWDGSGADSFAGNRPENSGKWNRYNLGGYFDLAYDVTEDFLINGTVRYEDYSDFGAATVWKISSRYKFAEDKITLRGSLSTGFRAPTLHQIYTQKSQYSFVAGEGIQVSGIINNVSPQARLIGVPKLDAEKSTNVTIGIGAKPSRNFNFTLDYYNIKVEDRIILGDIKSTPYGNVAWFENSFDSRTSGLDVVANYNNILIGEGTLGFNLSGNITFQNERISPVKSDNFGQTLESLMFTSRPVTKWILGANYDLGKFAFSLNNTYFGKTTFNQAGLSSDLRTEFIPKVVTDLGVSFSATEKLTLSLNINNLLNVLPEWEFKAENAAGTNLLSDPLQVQNQSNLITFNQRYSQMTYDGYHFSQLGTMFNLSLNYKF</sequence>
<dbReference type="Pfam" id="PF13715">
    <property type="entry name" value="CarbopepD_reg_2"/>
    <property type="match status" value="1"/>
</dbReference>
<evidence type="ECO:0000256" key="9">
    <source>
        <dbReference type="RuleBase" id="RU003357"/>
    </source>
</evidence>
<comment type="similarity">
    <text evidence="8 9">Belongs to the TonB-dependent receptor family.</text>
</comment>
<dbReference type="EMBL" id="FOFZ01000005">
    <property type="protein sequence ID" value="SEQ93541.1"/>
    <property type="molecule type" value="Genomic_DNA"/>
</dbReference>
<feature type="domain" description="TonB-dependent receptor plug" evidence="12">
    <location>
        <begin position="114"/>
        <end position="233"/>
    </location>
</feature>
<keyword evidence="10" id="KW-0732">Signal</keyword>
<dbReference type="Gene3D" id="2.170.130.10">
    <property type="entry name" value="TonB-dependent receptor, plug domain"/>
    <property type="match status" value="1"/>
</dbReference>
<dbReference type="PANTHER" id="PTHR47234">
    <property type="match status" value="1"/>
</dbReference>
<evidence type="ECO:0000256" key="5">
    <source>
        <dbReference type="ARBA" id="ARBA00023077"/>
    </source>
</evidence>
<keyword evidence="6 8" id="KW-0472">Membrane</keyword>
<evidence type="ECO:0000259" key="12">
    <source>
        <dbReference type="Pfam" id="PF07715"/>
    </source>
</evidence>
<dbReference type="AlphaFoldDB" id="A0A1H9K2R8"/>
<dbReference type="Gene3D" id="2.40.170.20">
    <property type="entry name" value="TonB-dependent receptor, beta-barrel domain"/>
    <property type="match status" value="1"/>
</dbReference>
<evidence type="ECO:0000256" key="2">
    <source>
        <dbReference type="ARBA" id="ARBA00022448"/>
    </source>
</evidence>
<accession>A0A1H9K2R8</accession>
<organism evidence="13 14">
    <name type="scientific">Flavobacterium frigoris</name>
    <dbReference type="NCBI Taxonomy" id="229204"/>
    <lineage>
        <taxon>Bacteria</taxon>
        <taxon>Pseudomonadati</taxon>
        <taxon>Bacteroidota</taxon>
        <taxon>Flavobacteriia</taxon>
        <taxon>Flavobacteriales</taxon>
        <taxon>Flavobacteriaceae</taxon>
        <taxon>Flavobacterium</taxon>
    </lineage>
</organism>
<dbReference type="OrthoDB" id="9805434at2"/>
<dbReference type="Proteomes" id="UP000183658">
    <property type="component" value="Unassembled WGS sequence"/>
</dbReference>
<evidence type="ECO:0000313" key="14">
    <source>
        <dbReference type="Proteomes" id="UP000183658"/>
    </source>
</evidence>
<evidence type="ECO:0000259" key="11">
    <source>
        <dbReference type="Pfam" id="PF00593"/>
    </source>
</evidence>
<dbReference type="SUPFAM" id="SSF56935">
    <property type="entry name" value="Porins"/>
    <property type="match status" value="1"/>
</dbReference>
<comment type="subcellular location">
    <subcellularLocation>
        <location evidence="1 8">Cell outer membrane</location>
        <topology evidence="1 8">Multi-pass membrane protein</topology>
    </subcellularLocation>
</comment>
<keyword evidence="2 8" id="KW-0813">Transport</keyword>
<dbReference type="InterPro" id="IPR012910">
    <property type="entry name" value="Plug_dom"/>
</dbReference>
<dbReference type="SUPFAM" id="SSF49464">
    <property type="entry name" value="Carboxypeptidase regulatory domain-like"/>
    <property type="match status" value="1"/>
</dbReference>
<dbReference type="InterPro" id="IPR036942">
    <property type="entry name" value="Beta-barrel_TonB_sf"/>
</dbReference>
<evidence type="ECO:0000256" key="3">
    <source>
        <dbReference type="ARBA" id="ARBA00022452"/>
    </source>
</evidence>